<dbReference type="EMBL" id="CADIJZ010000006">
    <property type="protein sequence ID" value="CAB3665563.1"/>
    <property type="molecule type" value="Genomic_DNA"/>
</dbReference>
<evidence type="ECO:0000313" key="2">
    <source>
        <dbReference type="EMBL" id="PMS28886.1"/>
    </source>
</evidence>
<dbReference type="Pfam" id="PF05930">
    <property type="entry name" value="Phage_AlpA"/>
    <property type="match status" value="1"/>
</dbReference>
<dbReference type="InterPro" id="IPR010260">
    <property type="entry name" value="AlpA"/>
</dbReference>
<dbReference type="EMBL" id="PNXY01000015">
    <property type="protein sequence ID" value="PMS28886.1"/>
    <property type="molecule type" value="Genomic_DNA"/>
</dbReference>
<accession>A0A2N7WHD6</accession>
<proteinExistence type="predicted"/>
<reference evidence="1 4" key="2">
    <citation type="submission" date="2020-04" db="EMBL/GenBank/DDBJ databases">
        <authorList>
            <person name="De Canck E."/>
        </authorList>
    </citation>
    <scope>NUCLEOTIDE SEQUENCE [LARGE SCALE GENOMIC DNA]</scope>
    <source>
        <strain evidence="1 4">LMG 27174</strain>
    </source>
</reference>
<sequence>MSGTTQLLRLPAVIAAVGLKKSMIYNLIREGKFAKPVVLNARVVAWRQEDVNAFIASRSVAGGAA</sequence>
<dbReference type="RefSeq" id="WP_102634008.1">
    <property type="nucleotide sequence ID" value="NZ_CADIJZ010000006.1"/>
</dbReference>
<keyword evidence="3" id="KW-1185">Reference proteome</keyword>
<dbReference type="Gene3D" id="1.10.238.160">
    <property type="match status" value="1"/>
</dbReference>
<gene>
    <name evidence="2" type="ORF">C0Z16_20880</name>
    <name evidence="1" type="ORF">LMG27174_01862</name>
</gene>
<name>A0A2N7WHD6_9BURK</name>
<dbReference type="AlphaFoldDB" id="A0A2N7WHD6"/>
<dbReference type="PANTHER" id="PTHR36154:SF1">
    <property type="entry name" value="DNA-BINDING TRANSCRIPTIONAL ACTIVATOR ALPA"/>
    <property type="match status" value="1"/>
</dbReference>
<protein>
    <recommendedName>
        <fullName evidence="5">AlpA family phage regulatory protein</fullName>
    </recommendedName>
</protein>
<dbReference type="Proteomes" id="UP000235659">
    <property type="component" value="Unassembled WGS sequence"/>
</dbReference>
<dbReference type="PANTHER" id="PTHR36154">
    <property type="entry name" value="DNA-BINDING TRANSCRIPTIONAL ACTIVATOR ALPA"/>
    <property type="match status" value="1"/>
</dbReference>
<evidence type="ECO:0008006" key="5">
    <source>
        <dbReference type="Google" id="ProtNLM"/>
    </source>
</evidence>
<dbReference type="InterPro" id="IPR052931">
    <property type="entry name" value="Prophage_regulatory_activator"/>
</dbReference>
<dbReference type="OrthoDB" id="9182156at2"/>
<dbReference type="Proteomes" id="UP000494205">
    <property type="component" value="Unassembled WGS sequence"/>
</dbReference>
<organism evidence="1 4">
    <name type="scientific">Paraburkholderia rhynchosiae</name>
    <dbReference type="NCBI Taxonomy" id="487049"/>
    <lineage>
        <taxon>Bacteria</taxon>
        <taxon>Pseudomonadati</taxon>
        <taxon>Pseudomonadota</taxon>
        <taxon>Betaproteobacteria</taxon>
        <taxon>Burkholderiales</taxon>
        <taxon>Burkholderiaceae</taxon>
        <taxon>Paraburkholderia</taxon>
    </lineage>
</organism>
<evidence type="ECO:0000313" key="1">
    <source>
        <dbReference type="EMBL" id="CAB3665563.1"/>
    </source>
</evidence>
<evidence type="ECO:0000313" key="4">
    <source>
        <dbReference type="Proteomes" id="UP000494205"/>
    </source>
</evidence>
<reference evidence="2 3" key="1">
    <citation type="submission" date="2018-01" db="EMBL/GenBank/DDBJ databases">
        <title>Whole genome analyses suggest that Burkholderia sensu lato contains two further novel genera in the rhizoxinica-symbiotica group Mycetohabitans gen. nov., and Trinickia gen. nov.: implications for the evolution of diazotrophy and nodulation in the Burkholderiaceae.</title>
        <authorList>
            <person name="Estrada-de los Santos P."/>
            <person name="Palmer M."/>
            <person name="Chavez-Ramirez B."/>
            <person name="Beukes C."/>
            <person name="Steenkamp E.T."/>
            <person name="Hirsch A.M."/>
            <person name="Manyaka P."/>
            <person name="Maluk M."/>
            <person name="Lafos M."/>
            <person name="Crook M."/>
            <person name="Gross E."/>
            <person name="Simon M.F."/>
            <person name="Bueno dos Reis Junior F."/>
            <person name="Poole P.S."/>
            <person name="Venter S.N."/>
            <person name="James E.K."/>
        </authorList>
    </citation>
    <scope>NUCLEOTIDE SEQUENCE [LARGE SCALE GENOMIC DNA]</scope>
    <source>
        <strain evidence="2 3">WSM 3937</strain>
    </source>
</reference>
<evidence type="ECO:0000313" key="3">
    <source>
        <dbReference type="Proteomes" id="UP000235659"/>
    </source>
</evidence>